<dbReference type="EMBL" id="CP000352">
    <property type="protein sequence ID" value="ABF08265.1"/>
    <property type="molecule type" value="Genomic_DNA"/>
</dbReference>
<dbReference type="InterPro" id="IPR005493">
    <property type="entry name" value="RraA/RraA-like"/>
</dbReference>
<dbReference type="GO" id="GO:0008948">
    <property type="term" value="F:oxaloacetate decarboxylase activity"/>
    <property type="evidence" value="ECO:0007669"/>
    <property type="project" value="UniProtKB-EC"/>
</dbReference>
<evidence type="ECO:0000256" key="5">
    <source>
        <dbReference type="ARBA" id="ARBA00022723"/>
    </source>
</evidence>
<dbReference type="Pfam" id="PF03737">
    <property type="entry name" value="RraA-like"/>
    <property type="match status" value="1"/>
</dbReference>
<feature type="binding site" evidence="9">
    <location>
        <position position="106"/>
    </location>
    <ligand>
        <name>substrate</name>
    </ligand>
</feature>
<gene>
    <name evidence="11" type="primary">rraA</name>
    <name evidence="11" type="ordered locus">Rmet_1382</name>
</gene>
<keyword evidence="6 10" id="KW-0456">Lyase</keyword>
<reference evidence="12" key="1">
    <citation type="journal article" date="2010" name="PLoS ONE">
        <title>The complete genome sequence of Cupriavidus metallidurans strain CH34, a master survivalist in harsh and anthropogenic environments.</title>
        <authorList>
            <person name="Janssen P.J."/>
            <person name="Van Houdt R."/>
            <person name="Moors H."/>
            <person name="Monsieurs P."/>
            <person name="Morin N."/>
            <person name="Michaux A."/>
            <person name="Benotmane M.A."/>
            <person name="Leys N."/>
            <person name="Vallaeys T."/>
            <person name="Lapidus A."/>
            <person name="Monchy S."/>
            <person name="Medigue C."/>
            <person name="Taghavi S."/>
            <person name="McCorkle S."/>
            <person name="Dunn J."/>
            <person name="van der Lelie D."/>
            <person name="Mergeay M."/>
        </authorList>
    </citation>
    <scope>NUCLEOTIDE SEQUENCE [LARGE SCALE GENOMIC DNA]</scope>
    <source>
        <strain evidence="12">ATCC 43123 / DSM 2839 / NBRC 102507 / CH34</strain>
    </source>
</reference>
<dbReference type="STRING" id="266264.Rmet_1382"/>
<comment type="function">
    <text evidence="7 10">Catalyzes the aldol cleavage of 4-hydroxy-4-methyl-2-oxoglutarate (HMG) into 2 molecules of pyruvate. Also contains a secondary oxaloacetate (OAA) decarboxylase activity due to the common pyruvate enolate transition state formed following C-C bond cleavage in the retro-aldol and decarboxylation reactions.</text>
</comment>
<dbReference type="EC" id="4.1.1.112" evidence="10"/>
<dbReference type="GO" id="GO:0008428">
    <property type="term" value="F:ribonuclease inhibitor activity"/>
    <property type="evidence" value="ECO:0007669"/>
    <property type="project" value="InterPro"/>
</dbReference>
<comment type="cofactor">
    <cofactor evidence="9">
        <name>Mg(2+)</name>
        <dbReference type="ChEBI" id="CHEBI:18420"/>
    </cofactor>
</comment>
<evidence type="ECO:0000313" key="12">
    <source>
        <dbReference type="Proteomes" id="UP000002429"/>
    </source>
</evidence>
<keyword evidence="5 9" id="KW-0479">Metal-binding</keyword>
<dbReference type="KEGG" id="rme:Rmet_1382"/>
<comment type="similarity">
    <text evidence="3 10">Belongs to the class II aldolase/RraA-like family.</text>
</comment>
<comment type="subunit">
    <text evidence="4 10">Homotrimer.</text>
</comment>
<evidence type="ECO:0000256" key="6">
    <source>
        <dbReference type="ARBA" id="ARBA00023239"/>
    </source>
</evidence>
<dbReference type="Gene3D" id="3.50.30.40">
    <property type="entry name" value="Ribonuclease E inhibitor RraA/RraA-like"/>
    <property type="match status" value="1"/>
</dbReference>
<evidence type="ECO:0000256" key="2">
    <source>
        <dbReference type="ARBA" id="ARBA00001968"/>
    </source>
</evidence>
<dbReference type="eggNOG" id="COG0684">
    <property type="taxonomic scope" value="Bacteria"/>
</dbReference>
<evidence type="ECO:0000256" key="10">
    <source>
        <dbReference type="RuleBase" id="RU004338"/>
    </source>
</evidence>
<dbReference type="InterPro" id="IPR010203">
    <property type="entry name" value="RraA"/>
</dbReference>
<evidence type="ECO:0000313" key="11">
    <source>
        <dbReference type="EMBL" id="ABF08265.1"/>
    </source>
</evidence>
<feature type="binding site" evidence="9">
    <location>
        <begin position="84"/>
        <end position="87"/>
    </location>
    <ligand>
        <name>substrate</name>
    </ligand>
</feature>
<keyword evidence="9" id="KW-0460">Magnesium</keyword>
<protein>
    <recommendedName>
        <fullName evidence="10">4-hydroxy-4-methyl-2-oxoglutarate aldolase</fullName>
        <shortName evidence="10">HMG aldolase</shortName>
        <ecNumber evidence="10">4.1.1.112</ecNumber>
        <ecNumber evidence="10">4.1.3.17</ecNumber>
    </recommendedName>
    <alternativeName>
        <fullName evidence="10">Oxaloacetate decarboxylase</fullName>
    </alternativeName>
</protein>
<feature type="binding site" evidence="9">
    <location>
        <position position="107"/>
    </location>
    <ligand>
        <name>Mg(2+)</name>
        <dbReference type="ChEBI" id="CHEBI:18420"/>
    </ligand>
</feature>
<dbReference type="Proteomes" id="UP000002429">
    <property type="component" value="Chromosome"/>
</dbReference>
<evidence type="ECO:0000256" key="4">
    <source>
        <dbReference type="ARBA" id="ARBA00011233"/>
    </source>
</evidence>
<name>Q1LNL1_CUPMC</name>
<dbReference type="NCBIfam" id="TIGR01935">
    <property type="entry name" value="NOT-MenG"/>
    <property type="match status" value="1"/>
</dbReference>
<comment type="cofactor">
    <cofactor evidence="2 10">
        <name>a divalent metal cation</name>
        <dbReference type="ChEBI" id="CHEBI:60240"/>
    </cofactor>
</comment>
<organism evidence="11 12">
    <name type="scientific">Cupriavidus metallidurans (strain ATCC 43123 / DSM 2839 / NBRC 102507 / CH34)</name>
    <name type="common">Ralstonia metallidurans</name>
    <dbReference type="NCBI Taxonomy" id="266264"/>
    <lineage>
        <taxon>Bacteria</taxon>
        <taxon>Pseudomonadati</taxon>
        <taxon>Pseudomonadota</taxon>
        <taxon>Betaproteobacteria</taxon>
        <taxon>Burkholderiales</taxon>
        <taxon>Burkholderiaceae</taxon>
        <taxon>Cupriavidus</taxon>
    </lineage>
</organism>
<dbReference type="SUPFAM" id="SSF89562">
    <property type="entry name" value="RraA-like"/>
    <property type="match status" value="1"/>
</dbReference>
<dbReference type="NCBIfam" id="NF006875">
    <property type="entry name" value="PRK09372.1"/>
    <property type="match status" value="1"/>
</dbReference>
<evidence type="ECO:0000256" key="9">
    <source>
        <dbReference type="PIRSR" id="PIRSR605493-1"/>
    </source>
</evidence>
<dbReference type="CDD" id="cd16841">
    <property type="entry name" value="RraA_family"/>
    <property type="match status" value="1"/>
</dbReference>
<comment type="catalytic activity">
    <reaction evidence="1 10">
        <text>4-hydroxy-4-methyl-2-oxoglutarate = 2 pyruvate</text>
        <dbReference type="Rhea" id="RHEA:22748"/>
        <dbReference type="ChEBI" id="CHEBI:15361"/>
        <dbReference type="ChEBI" id="CHEBI:58276"/>
        <dbReference type="EC" id="4.1.3.17"/>
    </reaction>
</comment>
<dbReference type="InterPro" id="IPR036704">
    <property type="entry name" value="RraA/RraA-like_sf"/>
</dbReference>
<evidence type="ECO:0000256" key="8">
    <source>
        <dbReference type="ARBA" id="ARBA00047973"/>
    </source>
</evidence>
<keyword evidence="12" id="KW-1185">Reference proteome</keyword>
<dbReference type="EC" id="4.1.3.17" evidence="10"/>
<dbReference type="GO" id="GO:0047443">
    <property type="term" value="F:4-hydroxy-4-methyl-2-oxoglutarate aldolase activity"/>
    <property type="evidence" value="ECO:0007669"/>
    <property type="project" value="UniProtKB-EC"/>
</dbReference>
<dbReference type="GO" id="GO:0046872">
    <property type="term" value="F:metal ion binding"/>
    <property type="evidence" value="ECO:0007669"/>
    <property type="project" value="UniProtKB-KW"/>
</dbReference>
<dbReference type="PANTHER" id="PTHR33254">
    <property type="entry name" value="4-HYDROXY-4-METHYL-2-OXOGLUTARATE ALDOLASE 3-RELATED"/>
    <property type="match status" value="1"/>
</dbReference>
<dbReference type="GO" id="GO:0051252">
    <property type="term" value="P:regulation of RNA metabolic process"/>
    <property type="evidence" value="ECO:0007669"/>
    <property type="project" value="InterPro"/>
</dbReference>
<sequence length="170" mass="17964">MKPVMKPVTTDICDANEDRLADGSLRVLTPGFLHFGKRMAFSGPAVTLKVFEDNSMVRATLETPGAGRVLVVDGGGSMRCALVGGMLGVLAEKNGWAGIIVNGCVRDSEELKVCDVGIRALGVHPQKSQKRNVGQEDVTVQMPGAVVRPGNWIYADADGVLVSDEKLDGA</sequence>
<accession>Q1LNL1</accession>
<dbReference type="HOGENOM" id="CLU_072626_4_0_4"/>
<dbReference type="PANTHER" id="PTHR33254:SF4">
    <property type="entry name" value="4-HYDROXY-4-METHYL-2-OXOGLUTARATE ALDOLASE 3-RELATED"/>
    <property type="match status" value="1"/>
</dbReference>
<comment type="catalytic activity">
    <reaction evidence="8 10">
        <text>oxaloacetate + H(+) = pyruvate + CO2</text>
        <dbReference type="Rhea" id="RHEA:15641"/>
        <dbReference type="ChEBI" id="CHEBI:15361"/>
        <dbReference type="ChEBI" id="CHEBI:15378"/>
        <dbReference type="ChEBI" id="CHEBI:16452"/>
        <dbReference type="ChEBI" id="CHEBI:16526"/>
        <dbReference type="EC" id="4.1.1.112"/>
    </reaction>
</comment>
<proteinExistence type="inferred from homology"/>
<dbReference type="AlphaFoldDB" id="Q1LNL1"/>
<evidence type="ECO:0000256" key="1">
    <source>
        <dbReference type="ARBA" id="ARBA00001342"/>
    </source>
</evidence>
<evidence type="ECO:0000256" key="7">
    <source>
        <dbReference type="ARBA" id="ARBA00025046"/>
    </source>
</evidence>
<evidence type="ECO:0000256" key="3">
    <source>
        <dbReference type="ARBA" id="ARBA00008621"/>
    </source>
</evidence>